<accession>A0ABS0NFH8</accession>
<dbReference type="RefSeq" id="WP_197987704.1">
    <property type="nucleotide sequence ID" value="NZ_JACYXC010000001.1"/>
</dbReference>
<dbReference type="Pfam" id="PF10025">
    <property type="entry name" value="DUF2267"/>
    <property type="match status" value="1"/>
</dbReference>
<evidence type="ECO:0000313" key="1">
    <source>
        <dbReference type="EMBL" id="MBH5333951.1"/>
    </source>
</evidence>
<dbReference type="InterPro" id="IPR018727">
    <property type="entry name" value="DUF2267"/>
</dbReference>
<sequence length="131" mass="14326">MRYDEFLARVRERGEYADQQEAAEITAAVLEILAHRITPGEAEDLAAQLPEAMRPPLTAGGRERPAERFGVEEFCRRVADRTGARPRTAQWDASAVLSTLADAISGGELNQIISQLPSGYAVLFGKPDLTD</sequence>
<dbReference type="Proteomes" id="UP000807371">
    <property type="component" value="Unassembled WGS sequence"/>
</dbReference>
<keyword evidence="2" id="KW-1185">Reference proteome</keyword>
<proteinExistence type="predicted"/>
<gene>
    <name evidence="1" type="ORF">IHE55_03695</name>
</gene>
<dbReference type="Gene3D" id="1.10.490.110">
    <property type="entry name" value="Uncharacterized conserved protein DUF2267"/>
    <property type="match status" value="1"/>
</dbReference>
<comment type="caution">
    <text evidence="1">The sequence shown here is derived from an EMBL/GenBank/DDBJ whole genome shotgun (WGS) entry which is preliminary data.</text>
</comment>
<dbReference type="InterPro" id="IPR038282">
    <property type="entry name" value="DUF2267_sf"/>
</dbReference>
<evidence type="ECO:0000313" key="2">
    <source>
        <dbReference type="Proteomes" id="UP000807371"/>
    </source>
</evidence>
<dbReference type="EMBL" id="JACYXC010000001">
    <property type="protein sequence ID" value="MBH5333951.1"/>
    <property type="molecule type" value="Genomic_DNA"/>
</dbReference>
<name>A0ABS0NFH8_9ACTN</name>
<organism evidence="1 2">
    <name type="scientific">Streptomyces pactum</name>
    <dbReference type="NCBI Taxonomy" id="68249"/>
    <lineage>
        <taxon>Bacteria</taxon>
        <taxon>Bacillati</taxon>
        <taxon>Actinomycetota</taxon>
        <taxon>Actinomycetes</taxon>
        <taxon>Kitasatosporales</taxon>
        <taxon>Streptomycetaceae</taxon>
        <taxon>Streptomyces</taxon>
    </lineage>
</organism>
<reference evidence="1 2" key="1">
    <citation type="submission" date="2020-09" db="EMBL/GenBank/DDBJ databases">
        <title>Biosynthesis of the nuclear factor of activated T cells inhibitor NFAT-133 and its congeners in Streptomyces pactum.</title>
        <authorList>
            <person name="Zhou W."/>
            <person name="Posri P."/>
            <person name="Abugrain M.E."/>
            <person name="Weisberg A.J."/>
            <person name="Chang J.H."/>
            <person name="Mahmud T."/>
        </authorList>
    </citation>
    <scope>NUCLEOTIDE SEQUENCE [LARGE SCALE GENOMIC DNA]</scope>
    <source>
        <strain evidence="1 2">ATCC 27456</strain>
    </source>
</reference>
<protein>
    <submittedName>
        <fullName evidence="1">DUF2267 domain-containing protein</fullName>
    </submittedName>
</protein>